<reference evidence="1 2" key="1">
    <citation type="journal article" date="2019" name="Microbiol. Resour. Announc.">
        <title>High-quality draft genome sequence of Fusarium oxysporum f. sp. cubense strain 160527, a causal agent of Panama disease.</title>
        <authorList>
            <person name="Asai S."/>
            <person name="Ayukawa Y."/>
            <person name="Gan P."/>
            <person name="Masuda S."/>
            <person name="Komatsu K."/>
            <person name="Shirasu K."/>
            <person name="Arie T."/>
        </authorList>
    </citation>
    <scope>NUCLEOTIDE SEQUENCE [LARGE SCALE GENOMIC DNA]</scope>
    <source>
        <strain evidence="1 2">160527</strain>
    </source>
</reference>
<name>A0A559KX13_FUSOC</name>
<gene>
    <name evidence="1" type="ORF">Focb16_v015586</name>
</gene>
<evidence type="ECO:0000313" key="2">
    <source>
        <dbReference type="Proteomes" id="UP000320707"/>
    </source>
</evidence>
<protein>
    <submittedName>
        <fullName evidence="1">Uncharacterized protein</fullName>
    </submittedName>
</protein>
<dbReference type="AlphaFoldDB" id="A0A559KX13"/>
<sequence length="263" mass="29619">MFSTFTTSHSTEATSLIMKHGVTNALFIMNLGYFTNTRLAKVGDQGFVAMNTGVRKIASGSKDPIGLTSSEYRILAFWSNHLGSTKVPFLAEHAHTIYEARGKTRPYSKHDLEFICWTVGAMKREVATKDTIMAEICAEHGKILDLEYEMRTEGGLARLLTGREKPKGKYRSGGERMTARAHVPNPLFINDQDIDKITDPKLISSLAGTDMAISRIKVYRERLNGEKTRIDNGAKTLCHKKEFADKRLNTLNEKRQYLKSQKQ</sequence>
<comment type="caution">
    <text evidence="1">The sequence shown here is derived from an EMBL/GenBank/DDBJ whole genome shotgun (WGS) entry which is preliminary data.</text>
</comment>
<organism evidence="1 2">
    <name type="scientific">Fusarium oxysporum f. sp. cubense</name>
    <dbReference type="NCBI Taxonomy" id="61366"/>
    <lineage>
        <taxon>Eukaryota</taxon>
        <taxon>Fungi</taxon>
        <taxon>Dikarya</taxon>
        <taxon>Ascomycota</taxon>
        <taxon>Pezizomycotina</taxon>
        <taxon>Sordariomycetes</taxon>
        <taxon>Hypocreomycetidae</taxon>
        <taxon>Hypocreales</taxon>
        <taxon>Nectriaceae</taxon>
        <taxon>Fusarium</taxon>
        <taxon>Fusarium oxysporum species complex</taxon>
    </lineage>
</organism>
<proteinExistence type="predicted"/>
<dbReference type="EMBL" id="SRMI01000008">
    <property type="protein sequence ID" value="TVY64752.1"/>
    <property type="molecule type" value="Genomic_DNA"/>
</dbReference>
<accession>A0A559KX13</accession>
<dbReference type="Proteomes" id="UP000320707">
    <property type="component" value="Unassembled WGS sequence"/>
</dbReference>
<evidence type="ECO:0000313" key="1">
    <source>
        <dbReference type="EMBL" id="TVY64752.1"/>
    </source>
</evidence>